<name>A0A645HJQ6_9ZZZZ</name>
<keyword evidence="1" id="KW-0812">Transmembrane</keyword>
<feature type="transmembrane region" description="Helical" evidence="1">
    <location>
        <begin position="12"/>
        <end position="31"/>
    </location>
</feature>
<dbReference type="Pfam" id="PF19880">
    <property type="entry name" value="DUF6353"/>
    <property type="match status" value="1"/>
</dbReference>
<organism evidence="2">
    <name type="scientific">bioreactor metagenome</name>
    <dbReference type="NCBI Taxonomy" id="1076179"/>
    <lineage>
        <taxon>unclassified sequences</taxon>
        <taxon>metagenomes</taxon>
        <taxon>ecological metagenomes</taxon>
    </lineage>
</organism>
<reference evidence="2" key="1">
    <citation type="submission" date="2019-08" db="EMBL/GenBank/DDBJ databases">
        <authorList>
            <person name="Kucharzyk K."/>
            <person name="Murdoch R.W."/>
            <person name="Higgins S."/>
            <person name="Loffler F."/>
        </authorList>
    </citation>
    <scope>NUCLEOTIDE SEQUENCE</scope>
</reference>
<evidence type="ECO:0000313" key="2">
    <source>
        <dbReference type="EMBL" id="MPN39245.1"/>
    </source>
</evidence>
<dbReference type="InterPro" id="IPR045933">
    <property type="entry name" value="DUF6353"/>
</dbReference>
<gene>
    <name evidence="2" type="ORF">SDC9_186773</name>
</gene>
<keyword evidence="1" id="KW-0472">Membrane</keyword>
<dbReference type="AlphaFoldDB" id="A0A645HJQ6"/>
<proteinExistence type="predicted"/>
<comment type="caution">
    <text evidence="2">The sequence shown here is derived from an EMBL/GenBank/DDBJ whole genome shotgun (WGS) entry which is preliminary data.</text>
</comment>
<sequence>MSKFLDAIKNNKEIIMTAGGIGATIAGVIIAKKSTLKCKEILNTHKENVVIIEEVFEVANEEEYNETDMENDLKINNAQTVISLAKTYSLPTIIILSGIFLTTNGIIKITKRRVYNE</sequence>
<dbReference type="EMBL" id="VSSQ01094946">
    <property type="protein sequence ID" value="MPN39245.1"/>
    <property type="molecule type" value="Genomic_DNA"/>
</dbReference>
<evidence type="ECO:0000256" key="1">
    <source>
        <dbReference type="SAM" id="Phobius"/>
    </source>
</evidence>
<protein>
    <submittedName>
        <fullName evidence="2">Uncharacterized protein</fullName>
    </submittedName>
</protein>
<accession>A0A645HJQ6</accession>
<keyword evidence="1" id="KW-1133">Transmembrane helix</keyword>
<feature type="transmembrane region" description="Helical" evidence="1">
    <location>
        <begin position="88"/>
        <end position="107"/>
    </location>
</feature>